<comment type="similarity">
    <text evidence="1">Belongs to the sigma-70 factor family.</text>
</comment>
<dbReference type="PRINTS" id="PR00046">
    <property type="entry name" value="SIGMA70FCT"/>
</dbReference>
<dbReference type="PANTHER" id="PTHR30603">
    <property type="entry name" value="RNA POLYMERASE SIGMA FACTOR RPO"/>
    <property type="match status" value="1"/>
</dbReference>
<dbReference type="FunFam" id="1.10.601.10:FF:000001">
    <property type="entry name" value="RNA polymerase sigma factor SigA"/>
    <property type="match status" value="1"/>
</dbReference>
<gene>
    <name evidence="8" type="ORF">QI031_17800</name>
</gene>
<dbReference type="InterPro" id="IPR007630">
    <property type="entry name" value="RNA_pol_sigma70_r4"/>
</dbReference>
<dbReference type="InterPro" id="IPR036388">
    <property type="entry name" value="WH-like_DNA-bd_sf"/>
</dbReference>
<dbReference type="Pfam" id="PF04545">
    <property type="entry name" value="Sigma70_r4"/>
    <property type="match status" value="1"/>
</dbReference>
<dbReference type="InterPro" id="IPR017848">
    <property type="entry name" value="RNA_pol_sigma_RpoD/SigA_cyanob"/>
</dbReference>
<dbReference type="Pfam" id="PF00140">
    <property type="entry name" value="Sigma70_r1_2"/>
    <property type="match status" value="1"/>
</dbReference>
<dbReference type="CDD" id="cd06171">
    <property type="entry name" value="Sigma70_r4"/>
    <property type="match status" value="1"/>
</dbReference>
<comment type="function">
    <text evidence="6">Sigma factors are initiation factors that promote the attachment of RNA polymerase to specific initiation sites and are then released.</text>
</comment>
<dbReference type="InterPro" id="IPR014284">
    <property type="entry name" value="RNA_pol_sigma-70_dom"/>
</dbReference>
<keyword evidence="9" id="KW-1185">Reference proteome</keyword>
<feature type="domain" description="RNA polymerase sigma-70" evidence="7">
    <location>
        <begin position="120"/>
        <end position="133"/>
    </location>
</feature>
<evidence type="ECO:0000256" key="4">
    <source>
        <dbReference type="ARBA" id="ARBA00023125"/>
    </source>
</evidence>
<dbReference type="KEGG" id="hbq:QI031_17800"/>
<reference evidence="8 9" key="1">
    <citation type="journal article" date="2023" name="Limnol Oceanogr Lett">
        <title>Environmental adaptations by the intertidal Antarctic cyanobacterium Halotia branconii CENA392 as revealed using long-read genome sequencing.</title>
        <authorList>
            <person name="Dextro R.B."/>
            <person name="Delbaje E."/>
            <person name="Freitas P.N.N."/>
            <person name="Geraldes V."/>
            <person name="Pinto E."/>
            <person name="Long P.F."/>
            <person name="Fiore M.F."/>
        </authorList>
    </citation>
    <scope>NUCLEOTIDE SEQUENCE [LARGE SCALE GENOMIC DNA]</scope>
    <source>
        <strain evidence="8 9">CENA392</strain>
    </source>
</reference>
<keyword evidence="4" id="KW-0238">DNA-binding</keyword>
<dbReference type="RefSeq" id="WP_281480988.1">
    <property type="nucleotide sequence ID" value="NZ_CP124543.1"/>
</dbReference>
<dbReference type="InterPro" id="IPR007627">
    <property type="entry name" value="RNA_pol_sigma70_r2"/>
</dbReference>
<evidence type="ECO:0000313" key="8">
    <source>
        <dbReference type="EMBL" id="WGV23660.1"/>
    </source>
</evidence>
<dbReference type="Proteomes" id="UP001223520">
    <property type="component" value="Chromosome"/>
</dbReference>
<dbReference type="Gene3D" id="1.10.10.10">
    <property type="entry name" value="Winged helix-like DNA-binding domain superfamily/Winged helix DNA-binding domain"/>
    <property type="match status" value="2"/>
</dbReference>
<dbReference type="SUPFAM" id="SSF88946">
    <property type="entry name" value="Sigma2 domain of RNA polymerase sigma factors"/>
    <property type="match status" value="1"/>
</dbReference>
<evidence type="ECO:0000256" key="5">
    <source>
        <dbReference type="ARBA" id="ARBA00023163"/>
    </source>
</evidence>
<dbReference type="Gene3D" id="1.10.601.10">
    <property type="entry name" value="RNA Polymerase Primary Sigma Factor"/>
    <property type="match status" value="2"/>
</dbReference>
<dbReference type="InterPro" id="IPR013325">
    <property type="entry name" value="RNA_pol_sigma_r2"/>
</dbReference>
<proteinExistence type="inferred from homology"/>
<dbReference type="EMBL" id="CP124543">
    <property type="protein sequence ID" value="WGV23660.1"/>
    <property type="molecule type" value="Genomic_DNA"/>
</dbReference>
<keyword evidence="2" id="KW-0805">Transcription regulation</keyword>
<dbReference type="NCBIfam" id="TIGR02997">
    <property type="entry name" value="Sig70-cyanoRpoD"/>
    <property type="match status" value="1"/>
</dbReference>
<organism evidence="8 9">
    <name type="scientific">Halotia branconii CENA392</name>
    <dbReference type="NCBI Taxonomy" id="1539056"/>
    <lineage>
        <taxon>Bacteria</taxon>
        <taxon>Bacillati</taxon>
        <taxon>Cyanobacteriota</taxon>
        <taxon>Cyanophyceae</taxon>
        <taxon>Nostocales</taxon>
        <taxon>Nodulariaceae</taxon>
        <taxon>Halotia</taxon>
    </lineage>
</organism>
<evidence type="ECO:0000313" key="9">
    <source>
        <dbReference type="Proteomes" id="UP001223520"/>
    </source>
</evidence>
<evidence type="ECO:0000256" key="3">
    <source>
        <dbReference type="ARBA" id="ARBA00023082"/>
    </source>
</evidence>
<dbReference type="GO" id="GO:0006352">
    <property type="term" value="P:DNA-templated transcription initiation"/>
    <property type="evidence" value="ECO:0007669"/>
    <property type="project" value="InterPro"/>
</dbReference>
<keyword evidence="5" id="KW-0804">Transcription</keyword>
<dbReference type="GO" id="GO:0003677">
    <property type="term" value="F:DNA binding"/>
    <property type="evidence" value="ECO:0007669"/>
    <property type="project" value="UniProtKB-KW"/>
</dbReference>
<dbReference type="NCBIfam" id="NF004615">
    <property type="entry name" value="PRK05949.1"/>
    <property type="match status" value="1"/>
</dbReference>
<dbReference type="InterPro" id="IPR013324">
    <property type="entry name" value="RNA_pol_sigma_r3/r4-like"/>
</dbReference>
<dbReference type="Pfam" id="PF04542">
    <property type="entry name" value="Sigma70_r2"/>
    <property type="match status" value="1"/>
</dbReference>
<dbReference type="GO" id="GO:0016987">
    <property type="term" value="F:sigma factor activity"/>
    <property type="evidence" value="ECO:0007669"/>
    <property type="project" value="UniProtKB-KW"/>
</dbReference>
<dbReference type="PROSITE" id="PS00715">
    <property type="entry name" value="SIGMA70_1"/>
    <property type="match status" value="1"/>
</dbReference>
<name>A0AAJ6NND4_9CYAN</name>
<protein>
    <submittedName>
        <fullName evidence="8">RNA polymerase sigma factor, RpoD/SigA family</fullName>
    </submittedName>
</protein>
<accession>A0AAJ6NND4</accession>
<evidence type="ECO:0000256" key="1">
    <source>
        <dbReference type="ARBA" id="ARBA00007788"/>
    </source>
</evidence>
<dbReference type="InterPro" id="IPR009042">
    <property type="entry name" value="RNA_pol_sigma70_r1_2"/>
</dbReference>
<evidence type="ECO:0000259" key="7">
    <source>
        <dbReference type="PROSITE" id="PS00715"/>
    </source>
</evidence>
<dbReference type="InterPro" id="IPR000943">
    <property type="entry name" value="RNA_pol_sigma70"/>
</dbReference>
<dbReference type="NCBIfam" id="TIGR02937">
    <property type="entry name" value="sigma70-ECF"/>
    <property type="match status" value="1"/>
</dbReference>
<dbReference type="InterPro" id="IPR050239">
    <property type="entry name" value="Sigma-70_RNA_pol_init_factors"/>
</dbReference>
<evidence type="ECO:0000256" key="2">
    <source>
        <dbReference type="ARBA" id="ARBA00023015"/>
    </source>
</evidence>
<dbReference type="InterPro" id="IPR007624">
    <property type="entry name" value="RNA_pol_sigma70_r3"/>
</dbReference>
<sequence length="327" mass="37993">MPTVNTQSENLNTKFTADMVRTYLREIGRVPLLTREQEIVFGKQVQQMMKLVDAKDELAKKLDREPTLVEWSELVQQSETEVKQTVAQGKRAKQKMIEANLRLVVAIAKKYQKRNMEFLDLIQEGTLGLERGVEKFDPMRGYKFSTYAYWWIRQAITRAIAQQGRTIRLPIHITEKLNKIKKVQRELAQTLGRSPSPVEIAKELELEPAQIREYLNMARQPVSLDVKVGDNQDTELQEMLEDDSPSPEYYTTQEFLRQDLNTLLAELTPQQREVVALRFGLEDGNEMSLAKVGERLNLSRERVRQLEHQALAHLRRRRANVKEYVAS</sequence>
<keyword evidence="3" id="KW-0731">Sigma factor</keyword>
<dbReference type="SUPFAM" id="SSF88659">
    <property type="entry name" value="Sigma3 and sigma4 domains of RNA polymerase sigma factors"/>
    <property type="match status" value="2"/>
</dbReference>
<dbReference type="PANTHER" id="PTHR30603:SF60">
    <property type="entry name" value="RNA POLYMERASE SIGMA FACTOR RPOD"/>
    <property type="match status" value="1"/>
</dbReference>
<evidence type="ECO:0000256" key="6">
    <source>
        <dbReference type="ARBA" id="ARBA00055079"/>
    </source>
</evidence>
<dbReference type="AlphaFoldDB" id="A0AAJ6NND4"/>
<dbReference type="Pfam" id="PF04539">
    <property type="entry name" value="Sigma70_r3"/>
    <property type="match status" value="1"/>
</dbReference>